<dbReference type="InterPro" id="IPR036188">
    <property type="entry name" value="FAD/NAD-bd_sf"/>
</dbReference>
<protein>
    <submittedName>
        <fullName evidence="2">Pyridine nucleotide-disulfide oxidoreductase</fullName>
    </submittedName>
</protein>
<accession>A0A0G0T4X2</accession>
<dbReference type="SUPFAM" id="SSF51905">
    <property type="entry name" value="FAD/NAD(P)-binding domain"/>
    <property type="match status" value="1"/>
</dbReference>
<dbReference type="Proteomes" id="UP000034539">
    <property type="component" value="Unassembled WGS sequence"/>
</dbReference>
<sequence length="66" mass="7477">MFSLIPNPRFMLVGLVPPREDKEISDTLESILKKEGIEIHTCVNVDHVRQEDGLKIVEAECTGQEK</sequence>
<evidence type="ECO:0000313" key="3">
    <source>
        <dbReference type="Proteomes" id="UP000034539"/>
    </source>
</evidence>
<gene>
    <name evidence="2" type="ORF">UT63_C0028G0001</name>
</gene>
<evidence type="ECO:0000259" key="1">
    <source>
        <dbReference type="Pfam" id="PF00070"/>
    </source>
</evidence>
<dbReference type="Gene3D" id="3.50.50.60">
    <property type="entry name" value="FAD/NAD(P)-binding domain"/>
    <property type="match status" value="1"/>
</dbReference>
<comment type="caution">
    <text evidence="2">The sequence shown here is derived from an EMBL/GenBank/DDBJ whole genome shotgun (WGS) entry which is preliminary data.</text>
</comment>
<reference evidence="2 3" key="1">
    <citation type="journal article" date="2015" name="Nature">
        <title>rRNA introns, odd ribosomes, and small enigmatic genomes across a large radiation of phyla.</title>
        <authorList>
            <person name="Brown C.T."/>
            <person name="Hug L.A."/>
            <person name="Thomas B.C."/>
            <person name="Sharon I."/>
            <person name="Castelle C.J."/>
            <person name="Singh A."/>
            <person name="Wilkins M.J."/>
            <person name="Williams K.H."/>
            <person name="Banfield J.F."/>
        </authorList>
    </citation>
    <scope>NUCLEOTIDE SEQUENCE [LARGE SCALE GENOMIC DNA]</scope>
</reference>
<evidence type="ECO:0000313" key="2">
    <source>
        <dbReference type="EMBL" id="KKR32912.1"/>
    </source>
</evidence>
<proteinExistence type="predicted"/>
<dbReference type="EMBL" id="LBXN01000028">
    <property type="protein sequence ID" value="KKR32912.1"/>
    <property type="molecule type" value="Genomic_DNA"/>
</dbReference>
<feature type="domain" description="Pyridine nucleotide-disulphide oxidoreductase N-terminal" evidence="1">
    <location>
        <begin position="18"/>
        <end position="58"/>
    </location>
</feature>
<feature type="non-terminal residue" evidence="2">
    <location>
        <position position="66"/>
    </location>
</feature>
<dbReference type="Pfam" id="PF00070">
    <property type="entry name" value="Pyr_redox"/>
    <property type="match status" value="1"/>
</dbReference>
<dbReference type="InterPro" id="IPR039648">
    <property type="entry name" value="DHPH_N"/>
</dbReference>
<organism evidence="2 3">
    <name type="scientific">Candidatus Gottesmanbacteria bacterium GW2011_GWC2_39_8</name>
    <dbReference type="NCBI Taxonomy" id="1618450"/>
    <lineage>
        <taxon>Bacteria</taxon>
        <taxon>Candidatus Gottesmaniibacteriota</taxon>
    </lineage>
</organism>
<name>A0A0G0T4X2_9BACT</name>
<dbReference type="AlphaFoldDB" id="A0A0G0T4X2"/>